<feature type="non-terminal residue" evidence="1">
    <location>
        <position position="201"/>
    </location>
</feature>
<organism evidence="1">
    <name type="scientific">marine sediment metagenome</name>
    <dbReference type="NCBI Taxonomy" id="412755"/>
    <lineage>
        <taxon>unclassified sequences</taxon>
        <taxon>metagenomes</taxon>
        <taxon>ecological metagenomes</taxon>
    </lineage>
</organism>
<dbReference type="InterPro" id="IPR011050">
    <property type="entry name" value="Pectin_lyase_fold/virulence"/>
</dbReference>
<dbReference type="Gene3D" id="2.160.20.10">
    <property type="entry name" value="Single-stranded right-handed beta-helix, Pectin lyase-like"/>
    <property type="match status" value="1"/>
</dbReference>
<dbReference type="AlphaFoldDB" id="X1ING7"/>
<sequence length="201" mass="21280">MPEIKQDLRSATMIVAADNSLHKNMANYVCAGTADDVQINEALNALPAAGGRVILLEGTFNCTANLIIPAAVTLEGQSYNTVLSFAGDAITNALTINGDGVNIKNLIAILAAGAGIPTARPNVIYNNSYDHILLENLFVYGDESVGDDGSNLRQCGILFVDGAYSKIINCYTADNDRHGIHLNNTTNCIVEGNHSRSNGQV</sequence>
<evidence type="ECO:0008006" key="2">
    <source>
        <dbReference type="Google" id="ProtNLM"/>
    </source>
</evidence>
<dbReference type="EMBL" id="BARU01021301">
    <property type="protein sequence ID" value="GAH59078.1"/>
    <property type="molecule type" value="Genomic_DNA"/>
</dbReference>
<dbReference type="InterPro" id="IPR012334">
    <property type="entry name" value="Pectin_lyas_fold"/>
</dbReference>
<proteinExistence type="predicted"/>
<accession>X1ING7</accession>
<comment type="caution">
    <text evidence="1">The sequence shown here is derived from an EMBL/GenBank/DDBJ whole genome shotgun (WGS) entry which is preliminary data.</text>
</comment>
<name>X1ING7_9ZZZZ</name>
<protein>
    <recommendedName>
        <fullName evidence="2">Right handed beta helix domain-containing protein</fullName>
    </recommendedName>
</protein>
<dbReference type="SUPFAM" id="SSF51126">
    <property type="entry name" value="Pectin lyase-like"/>
    <property type="match status" value="1"/>
</dbReference>
<gene>
    <name evidence="1" type="ORF">S03H2_34873</name>
</gene>
<evidence type="ECO:0000313" key="1">
    <source>
        <dbReference type="EMBL" id="GAH59078.1"/>
    </source>
</evidence>
<reference evidence="1" key="1">
    <citation type="journal article" date="2014" name="Front. Microbiol.">
        <title>High frequency of phylogenetically diverse reductive dehalogenase-homologous genes in deep subseafloor sedimentary metagenomes.</title>
        <authorList>
            <person name="Kawai M."/>
            <person name="Futagami T."/>
            <person name="Toyoda A."/>
            <person name="Takaki Y."/>
            <person name="Nishi S."/>
            <person name="Hori S."/>
            <person name="Arai W."/>
            <person name="Tsubouchi T."/>
            <person name="Morono Y."/>
            <person name="Uchiyama I."/>
            <person name="Ito T."/>
            <person name="Fujiyama A."/>
            <person name="Inagaki F."/>
            <person name="Takami H."/>
        </authorList>
    </citation>
    <scope>NUCLEOTIDE SEQUENCE</scope>
    <source>
        <strain evidence="1">Expedition CK06-06</strain>
    </source>
</reference>